<evidence type="ECO:0000313" key="2">
    <source>
        <dbReference type="EMBL" id="PWN38072.1"/>
    </source>
</evidence>
<dbReference type="Proteomes" id="UP000245771">
    <property type="component" value="Unassembled WGS sequence"/>
</dbReference>
<feature type="compositionally biased region" description="Basic and acidic residues" evidence="1">
    <location>
        <begin position="78"/>
        <end position="123"/>
    </location>
</feature>
<dbReference type="GeneID" id="37022513"/>
<evidence type="ECO:0000256" key="1">
    <source>
        <dbReference type="SAM" id="MobiDB-lite"/>
    </source>
</evidence>
<sequence>MTLTWIRKVWNRVRGKHQRGIQSNGRSKYPKQRTKSKESSSSPPPQAPPAKKEDDSGLYRGAAPPIVIEPVGIEEDDAKYKQAIEHQHTPLREPGGELHMIIERERSSAEHDHQNSNDGDHGHHSQQQKQ</sequence>
<organism evidence="2 3">
    <name type="scientific">Meira miltonrushii</name>
    <dbReference type="NCBI Taxonomy" id="1280837"/>
    <lineage>
        <taxon>Eukaryota</taxon>
        <taxon>Fungi</taxon>
        <taxon>Dikarya</taxon>
        <taxon>Basidiomycota</taxon>
        <taxon>Ustilaginomycotina</taxon>
        <taxon>Exobasidiomycetes</taxon>
        <taxon>Exobasidiales</taxon>
        <taxon>Brachybasidiaceae</taxon>
        <taxon>Meira</taxon>
    </lineage>
</organism>
<dbReference type="InParanoid" id="A0A316VKF8"/>
<feature type="region of interest" description="Disordered" evidence="1">
    <location>
        <begin position="14"/>
        <end position="130"/>
    </location>
</feature>
<proteinExistence type="predicted"/>
<dbReference type="EMBL" id="KZ819602">
    <property type="protein sequence ID" value="PWN38072.1"/>
    <property type="molecule type" value="Genomic_DNA"/>
</dbReference>
<evidence type="ECO:0000313" key="3">
    <source>
        <dbReference type="Proteomes" id="UP000245771"/>
    </source>
</evidence>
<dbReference type="RefSeq" id="XP_025358374.1">
    <property type="nucleotide sequence ID" value="XM_025500732.1"/>
</dbReference>
<protein>
    <submittedName>
        <fullName evidence="2">Uncharacterized protein</fullName>
    </submittedName>
</protein>
<keyword evidence="3" id="KW-1185">Reference proteome</keyword>
<accession>A0A316VKF8</accession>
<reference evidence="2 3" key="1">
    <citation type="journal article" date="2018" name="Mol. Biol. Evol.">
        <title>Broad Genomic Sampling Reveals a Smut Pathogenic Ancestry of the Fungal Clade Ustilaginomycotina.</title>
        <authorList>
            <person name="Kijpornyongpan T."/>
            <person name="Mondo S.J."/>
            <person name="Barry K."/>
            <person name="Sandor L."/>
            <person name="Lee J."/>
            <person name="Lipzen A."/>
            <person name="Pangilinan J."/>
            <person name="LaButti K."/>
            <person name="Hainaut M."/>
            <person name="Henrissat B."/>
            <person name="Grigoriev I.V."/>
            <person name="Spatafora J.W."/>
            <person name="Aime M.C."/>
        </authorList>
    </citation>
    <scope>NUCLEOTIDE SEQUENCE [LARGE SCALE GENOMIC DNA]</scope>
    <source>
        <strain evidence="2 3">MCA 3882</strain>
    </source>
</reference>
<dbReference type="AlphaFoldDB" id="A0A316VKF8"/>
<name>A0A316VKF8_9BASI</name>
<gene>
    <name evidence="2" type="ORF">FA14DRAFT_177349</name>
</gene>